<protein>
    <submittedName>
        <fullName evidence="2">Uncharacterized protein</fullName>
    </submittedName>
</protein>
<name>A0AAD1RXP7_PELCU</name>
<gene>
    <name evidence="2" type="ORF">PECUL_23A039475</name>
</gene>
<dbReference type="AlphaFoldDB" id="A0AAD1RXP7"/>
<feature type="region of interest" description="Disordered" evidence="1">
    <location>
        <begin position="1"/>
        <end position="64"/>
    </location>
</feature>
<evidence type="ECO:0000313" key="3">
    <source>
        <dbReference type="Proteomes" id="UP001295444"/>
    </source>
</evidence>
<organism evidence="2 3">
    <name type="scientific">Pelobates cultripes</name>
    <name type="common">Western spadefoot toad</name>
    <dbReference type="NCBI Taxonomy" id="61616"/>
    <lineage>
        <taxon>Eukaryota</taxon>
        <taxon>Metazoa</taxon>
        <taxon>Chordata</taxon>
        <taxon>Craniata</taxon>
        <taxon>Vertebrata</taxon>
        <taxon>Euteleostomi</taxon>
        <taxon>Amphibia</taxon>
        <taxon>Batrachia</taxon>
        <taxon>Anura</taxon>
        <taxon>Pelobatoidea</taxon>
        <taxon>Pelobatidae</taxon>
        <taxon>Pelobates</taxon>
    </lineage>
</organism>
<keyword evidence="3" id="KW-1185">Reference proteome</keyword>
<feature type="compositionally biased region" description="Basic and acidic residues" evidence="1">
    <location>
        <begin position="47"/>
        <end position="64"/>
    </location>
</feature>
<dbReference type="EMBL" id="OW240915">
    <property type="protein sequence ID" value="CAH2283544.1"/>
    <property type="molecule type" value="Genomic_DNA"/>
</dbReference>
<proteinExistence type="predicted"/>
<feature type="compositionally biased region" description="Polar residues" evidence="1">
    <location>
        <begin position="23"/>
        <end position="46"/>
    </location>
</feature>
<dbReference type="Proteomes" id="UP001295444">
    <property type="component" value="Chromosome 04"/>
</dbReference>
<evidence type="ECO:0000313" key="2">
    <source>
        <dbReference type="EMBL" id="CAH2283544.1"/>
    </source>
</evidence>
<reference evidence="2" key="1">
    <citation type="submission" date="2022-03" db="EMBL/GenBank/DDBJ databases">
        <authorList>
            <person name="Alioto T."/>
            <person name="Alioto T."/>
            <person name="Gomez Garrido J."/>
        </authorList>
    </citation>
    <scope>NUCLEOTIDE SEQUENCE</scope>
</reference>
<evidence type="ECO:0000256" key="1">
    <source>
        <dbReference type="SAM" id="MobiDB-lite"/>
    </source>
</evidence>
<accession>A0AAD1RXP7</accession>
<sequence length="148" mass="17604">MEGKQLRKERKPENKPEKRLSFFSPQQPGNKTNLEESLQTNNTTEVDINKGHLEDSQETGEGRKEYDHLLKHLDSQFDRLREEMQNSTKDIKKELAILYKQIHGTEEKIDALEHRERTLREEYLAMKRKIIEMENKLIDAQDRARSQN</sequence>
<feature type="compositionally biased region" description="Basic and acidic residues" evidence="1">
    <location>
        <begin position="1"/>
        <end position="20"/>
    </location>
</feature>